<protein>
    <submittedName>
        <fullName evidence="4">Lipase_3 domain-containing protein</fullName>
    </submittedName>
</protein>
<dbReference type="InterPro" id="IPR002921">
    <property type="entry name" value="Fungal_lipase-type"/>
</dbReference>
<keyword evidence="3" id="KW-1185">Reference proteome</keyword>
<organism evidence="4">
    <name type="scientific">Enterobius vermicularis</name>
    <name type="common">Human pinworm</name>
    <dbReference type="NCBI Taxonomy" id="51028"/>
    <lineage>
        <taxon>Eukaryota</taxon>
        <taxon>Metazoa</taxon>
        <taxon>Ecdysozoa</taxon>
        <taxon>Nematoda</taxon>
        <taxon>Chromadorea</taxon>
        <taxon>Rhabditida</taxon>
        <taxon>Spirurina</taxon>
        <taxon>Oxyuridomorpha</taxon>
        <taxon>Oxyuroidea</taxon>
        <taxon>Oxyuridae</taxon>
        <taxon>Enterobius</taxon>
    </lineage>
</organism>
<dbReference type="Gene3D" id="3.40.50.1820">
    <property type="entry name" value="alpha/beta hydrolase"/>
    <property type="match status" value="1"/>
</dbReference>
<dbReference type="SUPFAM" id="SSF53474">
    <property type="entry name" value="alpha/beta-Hydrolases"/>
    <property type="match status" value="1"/>
</dbReference>
<feature type="domain" description="Fungal lipase-type" evidence="1">
    <location>
        <begin position="109"/>
        <end position="235"/>
    </location>
</feature>
<name>A0A0N4V3L3_ENTVE</name>
<gene>
    <name evidence="2" type="ORF">EVEC_LOCUS4354</name>
</gene>
<evidence type="ECO:0000313" key="4">
    <source>
        <dbReference type="WBParaSite" id="EVEC_0000464601-mRNA-1"/>
    </source>
</evidence>
<dbReference type="AlphaFoldDB" id="A0A0N4V3L3"/>
<evidence type="ECO:0000313" key="2">
    <source>
        <dbReference type="EMBL" id="VDD89603.1"/>
    </source>
</evidence>
<sequence length="239" mass="26749">MCLPYMPIRGCGNDAGQINDPLDCPRSIPTRFAYNETLARKILIYVIGAVNSRNPGKCLRKLRDTQIIRHIKGRCTPLGNEYCSSFAAVSDTYRAIIVAFGATVGRIQMGLQIVAALSRKAVMPGGGKVNRFFHRSFKQMWNVGLKEDLLLAKRMKPSYELWVCLLLYKHQEGETTFQITGYSLGAAQAAIAAFYIITNKIFDAQSVKLITFGEPRIGDSKFAETFDNLVTTFIFTHTY</sequence>
<dbReference type="InterPro" id="IPR029058">
    <property type="entry name" value="AB_hydrolase_fold"/>
</dbReference>
<dbReference type="STRING" id="51028.A0A0N4V3L3"/>
<dbReference type="Proteomes" id="UP000274131">
    <property type="component" value="Unassembled WGS sequence"/>
</dbReference>
<evidence type="ECO:0000313" key="3">
    <source>
        <dbReference type="Proteomes" id="UP000274131"/>
    </source>
</evidence>
<proteinExistence type="predicted"/>
<dbReference type="GO" id="GO:0006629">
    <property type="term" value="P:lipid metabolic process"/>
    <property type="evidence" value="ECO:0007669"/>
    <property type="project" value="InterPro"/>
</dbReference>
<dbReference type="PANTHER" id="PTHR45908">
    <property type="entry name" value="PROTEIN CBG11750-RELATED"/>
    <property type="match status" value="1"/>
</dbReference>
<reference evidence="2 3" key="2">
    <citation type="submission" date="2018-10" db="EMBL/GenBank/DDBJ databases">
        <authorList>
            <consortium name="Pathogen Informatics"/>
        </authorList>
    </citation>
    <scope>NUCLEOTIDE SEQUENCE [LARGE SCALE GENOMIC DNA]</scope>
</reference>
<reference evidence="4" key="1">
    <citation type="submission" date="2017-02" db="UniProtKB">
        <authorList>
            <consortium name="WormBaseParasite"/>
        </authorList>
    </citation>
    <scope>IDENTIFICATION</scope>
</reference>
<dbReference type="Pfam" id="PF01764">
    <property type="entry name" value="Lipase_3"/>
    <property type="match status" value="1"/>
</dbReference>
<accession>A0A0N4V3L3</accession>
<dbReference type="OrthoDB" id="426718at2759"/>
<dbReference type="EMBL" id="UXUI01007834">
    <property type="protein sequence ID" value="VDD89603.1"/>
    <property type="molecule type" value="Genomic_DNA"/>
</dbReference>
<dbReference type="WBParaSite" id="EVEC_0000464601-mRNA-1">
    <property type="protein sequence ID" value="EVEC_0000464601-mRNA-1"/>
    <property type="gene ID" value="EVEC_0000464601"/>
</dbReference>
<evidence type="ECO:0000259" key="1">
    <source>
        <dbReference type="Pfam" id="PF01764"/>
    </source>
</evidence>